<dbReference type="Gene3D" id="2.40.160.20">
    <property type="match status" value="1"/>
</dbReference>
<feature type="chain" id="PRO_5012430712" evidence="2">
    <location>
        <begin position="22"/>
        <end position="219"/>
    </location>
</feature>
<dbReference type="Pfam" id="PF13505">
    <property type="entry name" value="OMP_b-brl"/>
    <property type="match status" value="1"/>
</dbReference>
<dbReference type="RefSeq" id="WP_072325532.1">
    <property type="nucleotide sequence ID" value="NZ_FPJW01000003.1"/>
</dbReference>
<dbReference type="SUPFAM" id="SSF56925">
    <property type="entry name" value="OMPA-like"/>
    <property type="match status" value="1"/>
</dbReference>
<protein>
    <submittedName>
        <fullName evidence="4">Outer membrane protein beta-barrel domain-containing protein</fullName>
    </submittedName>
</protein>
<accession>A0A1K1W5V4</accession>
<keyword evidence="1 2" id="KW-0732">Signal</keyword>
<evidence type="ECO:0000256" key="2">
    <source>
        <dbReference type="SAM" id="SignalP"/>
    </source>
</evidence>
<dbReference type="Proteomes" id="UP000182350">
    <property type="component" value="Unassembled WGS sequence"/>
</dbReference>
<evidence type="ECO:0000259" key="3">
    <source>
        <dbReference type="Pfam" id="PF13505"/>
    </source>
</evidence>
<proteinExistence type="predicted"/>
<reference evidence="4 5" key="1">
    <citation type="submission" date="2016-11" db="EMBL/GenBank/DDBJ databases">
        <authorList>
            <person name="Jaros S."/>
            <person name="Januszkiewicz K."/>
            <person name="Wedrychowicz H."/>
        </authorList>
    </citation>
    <scope>NUCLEOTIDE SEQUENCE [LARGE SCALE GENOMIC DNA]</scope>
    <source>
        <strain evidence="4 5">DSM 21637</strain>
    </source>
</reference>
<name>A0A1K1W5V4_9GAMM</name>
<dbReference type="STRING" id="1122209.SAMN02745752_01302"/>
<keyword evidence="5" id="KW-1185">Reference proteome</keyword>
<evidence type="ECO:0000313" key="4">
    <source>
        <dbReference type="EMBL" id="SFX32750.1"/>
    </source>
</evidence>
<feature type="domain" description="Outer membrane protein beta-barrel" evidence="3">
    <location>
        <begin position="7"/>
        <end position="219"/>
    </location>
</feature>
<evidence type="ECO:0000256" key="1">
    <source>
        <dbReference type="ARBA" id="ARBA00022729"/>
    </source>
</evidence>
<gene>
    <name evidence="4" type="ORF">SAMN02745752_01302</name>
</gene>
<organism evidence="4 5">
    <name type="scientific">Marinospirillum alkaliphilum DSM 21637</name>
    <dbReference type="NCBI Taxonomy" id="1122209"/>
    <lineage>
        <taxon>Bacteria</taxon>
        <taxon>Pseudomonadati</taxon>
        <taxon>Pseudomonadota</taxon>
        <taxon>Gammaproteobacteria</taxon>
        <taxon>Oceanospirillales</taxon>
        <taxon>Oceanospirillaceae</taxon>
        <taxon>Marinospirillum</taxon>
    </lineage>
</organism>
<evidence type="ECO:0000313" key="5">
    <source>
        <dbReference type="Proteomes" id="UP000182350"/>
    </source>
</evidence>
<sequence length="219" mass="22929">MKKQVMAVAVAGMMSWGVAGASSFDGIYAGVSLGSFSTEMSADVVFNGNNVVNEKGKSGSGSALGLLAGYGQSFDRFYVAGEFNYRSGMGDSTADVDMSGPGKFKNELGQSFSIAVLPGYLVRDDLLVYGRLSYGLTESDVKIVQGGNTVFDYGAALTTTGFGVGASYAVSEQLLVRGEVQTLSSSNAEFKTAQGTDTLAVKSEKISTTGFELSLLYRF</sequence>
<dbReference type="InterPro" id="IPR011250">
    <property type="entry name" value="OMP/PagP_B-barrel"/>
</dbReference>
<dbReference type="OrthoDB" id="7620169at2"/>
<feature type="signal peptide" evidence="2">
    <location>
        <begin position="1"/>
        <end position="21"/>
    </location>
</feature>
<dbReference type="InterPro" id="IPR027385">
    <property type="entry name" value="Beta-barrel_OMP"/>
</dbReference>
<dbReference type="EMBL" id="FPJW01000003">
    <property type="protein sequence ID" value="SFX32750.1"/>
    <property type="molecule type" value="Genomic_DNA"/>
</dbReference>
<dbReference type="AlphaFoldDB" id="A0A1K1W5V4"/>